<organism evidence="1 2">
    <name type="scientific">Aphidius gifuensis</name>
    <name type="common">Parasitoid wasp</name>
    <dbReference type="NCBI Taxonomy" id="684658"/>
    <lineage>
        <taxon>Eukaryota</taxon>
        <taxon>Metazoa</taxon>
        <taxon>Ecdysozoa</taxon>
        <taxon>Arthropoda</taxon>
        <taxon>Hexapoda</taxon>
        <taxon>Insecta</taxon>
        <taxon>Pterygota</taxon>
        <taxon>Neoptera</taxon>
        <taxon>Endopterygota</taxon>
        <taxon>Hymenoptera</taxon>
        <taxon>Apocrita</taxon>
        <taxon>Ichneumonoidea</taxon>
        <taxon>Braconidae</taxon>
        <taxon>Aphidiinae</taxon>
        <taxon>Aphidius</taxon>
    </lineage>
</organism>
<protein>
    <submittedName>
        <fullName evidence="1">Uncharacterized protein</fullName>
    </submittedName>
</protein>
<proteinExistence type="predicted"/>
<accession>A0A835CN55</accession>
<keyword evidence="2" id="KW-1185">Reference proteome</keyword>
<name>A0A835CN55_APHGI</name>
<reference evidence="1 2" key="1">
    <citation type="submission" date="2020-08" db="EMBL/GenBank/DDBJ databases">
        <title>Aphidius gifuensis genome sequencing and assembly.</title>
        <authorList>
            <person name="Du Z."/>
        </authorList>
    </citation>
    <scope>NUCLEOTIDE SEQUENCE [LARGE SCALE GENOMIC DNA]</scope>
    <source>
        <strain evidence="1">YNYX2018</strain>
        <tissue evidence="1">Adults</tissue>
    </source>
</reference>
<gene>
    <name evidence="1" type="ORF">HCN44_008571</name>
</gene>
<dbReference type="AlphaFoldDB" id="A0A835CN55"/>
<dbReference type="Proteomes" id="UP000639338">
    <property type="component" value="Unassembled WGS sequence"/>
</dbReference>
<evidence type="ECO:0000313" key="2">
    <source>
        <dbReference type="Proteomes" id="UP000639338"/>
    </source>
</evidence>
<evidence type="ECO:0000313" key="1">
    <source>
        <dbReference type="EMBL" id="KAF7989897.1"/>
    </source>
</evidence>
<dbReference type="EMBL" id="JACMRX010000005">
    <property type="protein sequence ID" value="KAF7989897.1"/>
    <property type="molecule type" value="Genomic_DNA"/>
</dbReference>
<sequence>MSGILRIGLRLVGPTRCIPNNNTTKCLQSMCHVRNGFSQATKNSIASAQKKWTGYWKKICTVTTKTLLYSSPITIFVANFFYEAIQEDSRFLADCDMIGLPEGEQLLKYSIIPSKIITSSVLFNEGVINIKTQDDGKTFTNENTRNLIISEELDANIQEPFFKGKPIAIKVGKLDGLLDNGKLTLKTKEGDTTFTFHHTVNLEVKKTSETLENEIAANQEEQPEIIPSKIGKFNLLVPGNEMTLKTPESEKKWTAINKCIYSDPNDPFDPRLPVYNDLFPITGNFSVSSDATVKIQEDENDEVFYLKQNVNIECDKKLDENSQNKLPAEKELPGDETATENLSMKHILTEEIKTCEVTIDTGSVLFRAQDGKQMAVRQLLNIKVYEDGGKTYLNWLPHLAVLPVDPTVKSFYKQ</sequence>
<comment type="caution">
    <text evidence="1">The sequence shown here is derived from an EMBL/GenBank/DDBJ whole genome shotgun (WGS) entry which is preliminary data.</text>
</comment>